<organism evidence="2 3">
    <name type="scientific">Galerina marginata (strain CBS 339.88)</name>
    <dbReference type="NCBI Taxonomy" id="685588"/>
    <lineage>
        <taxon>Eukaryota</taxon>
        <taxon>Fungi</taxon>
        <taxon>Dikarya</taxon>
        <taxon>Basidiomycota</taxon>
        <taxon>Agaricomycotina</taxon>
        <taxon>Agaricomycetes</taxon>
        <taxon>Agaricomycetidae</taxon>
        <taxon>Agaricales</taxon>
        <taxon>Agaricineae</taxon>
        <taxon>Strophariaceae</taxon>
        <taxon>Galerina</taxon>
    </lineage>
</organism>
<feature type="region of interest" description="Disordered" evidence="1">
    <location>
        <begin position="1"/>
        <end position="39"/>
    </location>
</feature>
<accession>A0A067S5N0</accession>
<proteinExistence type="predicted"/>
<feature type="region of interest" description="Disordered" evidence="1">
    <location>
        <begin position="64"/>
        <end position="89"/>
    </location>
</feature>
<keyword evidence="3" id="KW-1185">Reference proteome</keyword>
<reference evidence="3" key="1">
    <citation type="journal article" date="2014" name="Proc. Natl. Acad. Sci. U.S.A.">
        <title>Extensive sampling of basidiomycete genomes demonstrates inadequacy of the white-rot/brown-rot paradigm for wood decay fungi.</title>
        <authorList>
            <person name="Riley R."/>
            <person name="Salamov A.A."/>
            <person name="Brown D.W."/>
            <person name="Nagy L.G."/>
            <person name="Floudas D."/>
            <person name="Held B.W."/>
            <person name="Levasseur A."/>
            <person name="Lombard V."/>
            <person name="Morin E."/>
            <person name="Otillar R."/>
            <person name="Lindquist E.A."/>
            <person name="Sun H."/>
            <person name="LaButti K.M."/>
            <person name="Schmutz J."/>
            <person name="Jabbour D."/>
            <person name="Luo H."/>
            <person name="Baker S.E."/>
            <person name="Pisabarro A.G."/>
            <person name="Walton J.D."/>
            <person name="Blanchette R.A."/>
            <person name="Henrissat B."/>
            <person name="Martin F."/>
            <person name="Cullen D."/>
            <person name="Hibbett D.S."/>
            <person name="Grigoriev I.V."/>
        </authorList>
    </citation>
    <scope>NUCLEOTIDE SEQUENCE [LARGE SCALE GENOMIC DNA]</scope>
    <source>
        <strain evidence="3">CBS 339.88</strain>
    </source>
</reference>
<evidence type="ECO:0000313" key="3">
    <source>
        <dbReference type="Proteomes" id="UP000027222"/>
    </source>
</evidence>
<evidence type="ECO:0000313" key="2">
    <source>
        <dbReference type="EMBL" id="KDR66145.1"/>
    </source>
</evidence>
<protein>
    <submittedName>
        <fullName evidence="2">Uncharacterized protein</fullName>
    </submittedName>
</protein>
<dbReference type="HOGENOM" id="CLU_2038262_0_0_1"/>
<dbReference type="Proteomes" id="UP000027222">
    <property type="component" value="Unassembled WGS sequence"/>
</dbReference>
<evidence type="ECO:0000256" key="1">
    <source>
        <dbReference type="SAM" id="MobiDB-lite"/>
    </source>
</evidence>
<dbReference type="AlphaFoldDB" id="A0A067S5N0"/>
<gene>
    <name evidence="2" type="ORF">GALMADRAFT_148169</name>
</gene>
<name>A0A067S5N0_GALM3</name>
<sequence>MSGSKLVFVANRQHDDSSSRKASPTSSLSPPSPHESQRGRPILCLQSLIPCSISTSLSPTPLLSVPRHVGGGGGSDEPSSTTSITSIYPRRIHRRTPHLRLLPIYISRCIGRQYTAPPPIP</sequence>
<dbReference type="EMBL" id="KL142427">
    <property type="protein sequence ID" value="KDR66145.1"/>
    <property type="molecule type" value="Genomic_DNA"/>
</dbReference>